<evidence type="ECO:0000256" key="1">
    <source>
        <dbReference type="SAM" id="MobiDB-lite"/>
    </source>
</evidence>
<dbReference type="Proteomes" id="UP000799424">
    <property type="component" value="Unassembled WGS sequence"/>
</dbReference>
<sequence>SNICAVQETSDPQAFLFHCTFPRCRKRTFGRWYDFNRHYKGAHAVEKTVFWCPVAGCVRSEGGNNRPFPRKDKMATHALKKH</sequence>
<dbReference type="OrthoDB" id="2687452at2759"/>
<protein>
    <recommendedName>
        <fullName evidence="4">C2H2-type domain-containing protein</fullName>
    </recommendedName>
</protein>
<keyword evidence="3" id="KW-1185">Reference proteome</keyword>
<dbReference type="AlphaFoldDB" id="A0A6A6ZW41"/>
<name>A0A6A6ZW41_9PLEO</name>
<reference evidence="2" key="1">
    <citation type="journal article" date="2020" name="Stud. Mycol.">
        <title>101 Dothideomycetes genomes: a test case for predicting lifestyles and emergence of pathogens.</title>
        <authorList>
            <person name="Haridas S."/>
            <person name="Albert R."/>
            <person name="Binder M."/>
            <person name="Bloem J."/>
            <person name="Labutti K."/>
            <person name="Salamov A."/>
            <person name="Andreopoulos B."/>
            <person name="Baker S."/>
            <person name="Barry K."/>
            <person name="Bills G."/>
            <person name="Bluhm B."/>
            <person name="Cannon C."/>
            <person name="Castanera R."/>
            <person name="Culley D."/>
            <person name="Daum C."/>
            <person name="Ezra D."/>
            <person name="Gonzalez J."/>
            <person name="Henrissat B."/>
            <person name="Kuo A."/>
            <person name="Liang C."/>
            <person name="Lipzen A."/>
            <person name="Lutzoni F."/>
            <person name="Magnuson J."/>
            <person name="Mondo S."/>
            <person name="Nolan M."/>
            <person name="Ohm R."/>
            <person name="Pangilinan J."/>
            <person name="Park H.-J."/>
            <person name="Ramirez L."/>
            <person name="Alfaro M."/>
            <person name="Sun H."/>
            <person name="Tritt A."/>
            <person name="Yoshinaga Y."/>
            <person name="Zwiers L.-H."/>
            <person name="Turgeon B."/>
            <person name="Goodwin S."/>
            <person name="Spatafora J."/>
            <person name="Crous P."/>
            <person name="Grigoriev I."/>
        </authorList>
    </citation>
    <scope>NUCLEOTIDE SEQUENCE</scope>
    <source>
        <strain evidence="2">CBS 113818</strain>
    </source>
</reference>
<feature type="non-terminal residue" evidence="2">
    <location>
        <position position="82"/>
    </location>
</feature>
<gene>
    <name evidence="2" type="ORF">CC86DRAFT_265659</name>
</gene>
<evidence type="ECO:0000313" key="2">
    <source>
        <dbReference type="EMBL" id="KAF2824779.1"/>
    </source>
</evidence>
<evidence type="ECO:0008006" key="4">
    <source>
        <dbReference type="Google" id="ProtNLM"/>
    </source>
</evidence>
<evidence type="ECO:0000313" key="3">
    <source>
        <dbReference type="Proteomes" id="UP000799424"/>
    </source>
</evidence>
<proteinExistence type="predicted"/>
<feature type="region of interest" description="Disordered" evidence="1">
    <location>
        <begin position="62"/>
        <end position="82"/>
    </location>
</feature>
<organism evidence="2 3">
    <name type="scientific">Ophiobolus disseminans</name>
    <dbReference type="NCBI Taxonomy" id="1469910"/>
    <lineage>
        <taxon>Eukaryota</taxon>
        <taxon>Fungi</taxon>
        <taxon>Dikarya</taxon>
        <taxon>Ascomycota</taxon>
        <taxon>Pezizomycotina</taxon>
        <taxon>Dothideomycetes</taxon>
        <taxon>Pleosporomycetidae</taxon>
        <taxon>Pleosporales</taxon>
        <taxon>Pleosporineae</taxon>
        <taxon>Phaeosphaeriaceae</taxon>
        <taxon>Ophiobolus</taxon>
    </lineage>
</organism>
<feature type="non-terminal residue" evidence="2">
    <location>
        <position position="1"/>
    </location>
</feature>
<dbReference type="EMBL" id="MU006229">
    <property type="protein sequence ID" value="KAF2824779.1"/>
    <property type="molecule type" value="Genomic_DNA"/>
</dbReference>
<accession>A0A6A6ZW41</accession>